<evidence type="ECO:0000256" key="13">
    <source>
        <dbReference type="ARBA" id="ARBA00023157"/>
    </source>
</evidence>
<keyword evidence="14 22" id="KW-0675">Receptor</keyword>
<feature type="compositionally biased region" description="Low complexity" evidence="18">
    <location>
        <begin position="88"/>
        <end position="103"/>
    </location>
</feature>
<evidence type="ECO:0000256" key="9">
    <source>
        <dbReference type="ARBA" id="ARBA00022777"/>
    </source>
</evidence>
<dbReference type="Pfam" id="PF07714">
    <property type="entry name" value="PK_Tyr_Ser-Thr"/>
    <property type="match status" value="1"/>
</dbReference>
<keyword evidence="13" id="KW-1015">Disulfide bond</keyword>
<evidence type="ECO:0000256" key="3">
    <source>
        <dbReference type="ARBA" id="ARBA00022527"/>
    </source>
</evidence>
<keyword evidence="4" id="KW-0808">Transferase</keyword>
<keyword evidence="12" id="KW-0472">Membrane</keyword>
<protein>
    <recommendedName>
        <fullName evidence="2">non-specific serine/threonine protein kinase</fullName>
        <ecNumber evidence="2">2.7.11.1</ecNumber>
    </recommendedName>
</protein>
<feature type="signal peptide" evidence="19">
    <location>
        <begin position="1"/>
        <end position="24"/>
    </location>
</feature>
<accession>A0A834X0Y3</accession>
<dbReference type="PROSITE" id="PS50011">
    <property type="entry name" value="PROTEIN_KINASE_DOM"/>
    <property type="match status" value="1"/>
</dbReference>
<dbReference type="Gene3D" id="3.30.200.20">
    <property type="entry name" value="Phosphorylase Kinase, domain 1"/>
    <property type="match status" value="1"/>
</dbReference>
<evidence type="ECO:0000256" key="10">
    <source>
        <dbReference type="ARBA" id="ARBA00022840"/>
    </source>
</evidence>
<keyword evidence="11" id="KW-1133">Transmembrane helix</keyword>
<evidence type="ECO:0000256" key="1">
    <source>
        <dbReference type="ARBA" id="ARBA00004167"/>
    </source>
</evidence>
<dbReference type="PROSITE" id="PS51473">
    <property type="entry name" value="GNK2"/>
    <property type="match status" value="3"/>
</dbReference>
<evidence type="ECO:0000256" key="14">
    <source>
        <dbReference type="ARBA" id="ARBA00023170"/>
    </source>
</evidence>
<feature type="chain" id="PRO_5032997280" description="non-specific serine/threonine protein kinase" evidence="19">
    <location>
        <begin position="25"/>
        <end position="721"/>
    </location>
</feature>
<dbReference type="PANTHER" id="PTHR27002">
    <property type="entry name" value="RECEPTOR-LIKE SERINE/THREONINE-PROTEIN KINASE SD1-8"/>
    <property type="match status" value="1"/>
</dbReference>
<reference evidence="22" key="1">
    <citation type="submission" date="2020-09" db="EMBL/GenBank/DDBJ databases">
        <title>Genome-Enabled Discovery of Anthraquinone Biosynthesis in Senna tora.</title>
        <authorList>
            <person name="Kang S.-H."/>
            <person name="Pandey R.P."/>
            <person name="Lee C.-M."/>
            <person name="Sim J.-S."/>
            <person name="Jeong J.-T."/>
            <person name="Choi B.-S."/>
            <person name="Jung M."/>
            <person name="Ginzburg D."/>
            <person name="Zhao K."/>
            <person name="Won S.Y."/>
            <person name="Oh T.-J."/>
            <person name="Yu Y."/>
            <person name="Kim N.-H."/>
            <person name="Lee O.R."/>
            <person name="Lee T.-H."/>
            <person name="Bashyal P."/>
            <person name="Kim T.-S."/>
            <person name="Lee W.-H."/>
            <person name="Kawkins C."/>
            <person name="Kim C.-K."/>
            <person name="Kim J.S."/>
            <person name="Ahn B.O."/>
            <person name="Rhee S.Y."/>
            <person name="Sohng J.K."/>
        </authorList>
    </citation>
    <scope>NUCLEOTIDE SEQUENCE</scope>
    <source>
        <tissue evidence="22">Leaf</tissue>
    </source>
</reference>
<evidence type="ECO:0000256" key="19">
    <source>
        <dbReference type="SAM" id="SignalP"/>
    </source>
</evidence>
<dbReference type="Gene3D" id="3.30.430.20">
    <property type="entry name" value="Gnk2 domain, C-X8-C-X2-C motif"/>
    <property type="match status" value="3"/>
</dbReference>
<name>A0A834X0Y3_9FABA</name>
<feature type="domain" description="Gnk2-homologous" evidence="21">
    <location>
        <begin position="398"/>
        <end position="499"/>
    </location>
</feature>
<keyword evidence="3" id="KW-0723">Serine/threonine-protein kinase</keyword>
<dbReference type="GO" id="GO:0005524">
    <property type="term" value="F:ATP binding"/>
    <property type="evidence" value="ECO:0007669"/>
    <property type="project" value="UniProtKB-KW"/>
</dbReference>
<evidence type="ECO:0000256" key="4">
    <source>
        <dbReference type="ARBA" id="ARBA00022679"/>
    </source>
</evidence>
<feature type="domain" description="Gnk2-homologous" evidence="21">
    <location>
        <begin position="129"/>
        <end position="236"/>
    </location>
</feature>
<dbReference type="InterPro" id="IPR001245">
    <property type="entry name" value="Ser-Thr/Tyr_kinase_cat_dom"/>
</dbReference>
<evidence type="ECO:0000256" key="6">
    <source>
        <dbReference type="ARBA" id="ARBA00022729"/>
    </source>
</evidence>
<feature type="region of interest" description="Disordered" evidence="18">
    <location>
        <begin position="322"/>
        <end position="346"/>
    </location>
</feature>
<evidence type="ECO:0000256" key="12">
    <source>
        <dbReference type="ARBA" id="ARBA00023136"/>
    </source>
</evidence>
<comment type="subcellular location">
    <subcellularLocation>
        <location evidence="1">Membrane</location>
        <topology evidence="1">Single-pass membrane protein</topology>
    </subcellularLocation>
</comment>
<gene>
    <name evidence="22" type="ORF">G2W53_011131</name>
</gene>
<evidence type="ECO:0000256" key="16">
    <source>
        <dbReference type="ARBA" id="ARBA00047899"/>
    </source>
</evidence>
<evidence type="ECO:0000256" key="11">
    <source>
        <dbReference type="ARBA" id="ARBA00022989"/>
    </source>
</evidence>
<keyword evidence="5" id="KW-0812">Transmembrane</keyword>
<keyword evidence="10" id="KW-0067">ATP-binding</keyword>
<dbReference type="Proteomes" id="UP000634136">
    <property type="component" value="Unassembled WGS sequence"/>
</dbReference>
<dbReference type="Pfam" id="PF11883">
    <property type="entry name" value="DUF3403"/>
    <property type="match status" value="1"/>
</dbReference>
<evidence type="ECO:0000256" key="8">
    <source>
        <dbReference type="ARBA" id="ARBA00022741"/>
    </source>
</evidence>
<evidence type="ECO:0000256" key="2">
    <source>
        <dbReference type="ARBA" id="ARBA00012513"/>
    </source>
</evidence>
<keyword evidence="7" id="KW-0677">Repeat</keyword>
<evidence type="ECO:0000313" key="22">
    <source>
        <dbReference type="EMBL" id="KAF7836272.1"/>
    </source>
</evidence>
<keyword evidence="23" id="KW-1185">Reference proteome</keyword>
<keyword evidence="9 22" id="KW-0418">Kinase</keyword>
<sequence>MRMLGVTLVVMSFFIAMMMKRISGQSAILLGDDCHNSTSNNTKPQSLSASYQSNMNEVLSWLSTDAATSKGYNHTSVGTTRTTLCTASTTAGATTRKSSASSASPPPPERYDYCFLRYSNENFIGKLATSPSWHTVGSKDMVDPSWEEPQAVAFMKSIIAKATTGAKAELYATGMIDLGGGRLRYGLLQCGRDKSSEQCRECGEAMLAQYPSCCQHKQGWQVVAPSCVIKYDDYMFYQSSHLHHLPPQVGSNGFGNKTKALVISFEELTLESTHIFHDSSQRESSLNTDLPTIPLMVILQSTYHFSEASKLGEGGFGPVYKPRAKATTTPSAGTAPTTPCTASTLPERRHRKSHCQLCVSTGAREILQRCPNRSSVVLWYDYCILRYSNSNFIGQLTTSPTWEAVGPDDMADPSWEEPRAEAFMKDLIATADLSATGEIDLGGGKMRYGMIQCARDINSEQCRECGNAMLQKYPSCCQHKQRWEVVSPSCIIEYDANKFYQTSSPSSSTEELELETTPMFHDSSQRESSLNTDLPTIPLMVIQQSTNHFSEKSKLGEGGFGPVYKGTLSDGREVAVKRLSKTSGQGLEEFKNEVIFIAKLQHRNLVRLLGCCIEENEKILVYEYMENSSLDFHLFILEDTYIASDVLKCVHIGLLCVQEDAADRPTMSLVVVMLASDTMTLPNPKKPAFSVGRMTKDDSSTSKTSKDPSVNEVTVSHIVPR</sequence>
<dbReference type="CDD" id="cd23509">
    <property type="entry name" value="Gnk2-like"/>
    <property type="match status" value="3"/>
</dbReference>
<dbReference type="EC" id="2.7.11.1" evidence="2"/>
<feature type="compositionally biased region" description="Low complexity" evidence="18">
    <location>
        <begin position="326"/>
        <end position="345"/>
    </location>
</feature>
<feature type="region of interest" description="Disordered" evidence="18">
    <location>
        <begin position="88"/>
        <end position="107"/>
    </location>
</feature>
<comment type="caution">
    <text evidence="22">The sequence shown here is derived from an EMBL/GenBank/DDBJ whole genome shotgun (WGS) entry which is preliminary data.</text>
</comment>
<dbReference type="SUPFAM" id="SSF56112">
    <property type="entry name" value="Protein kinase-like (PK-like)"/>
    <property type="match status" value="1"/>
</dbReference>
<evidence type="ECO:0000256" key="7">
    <source>
        <dbReference type="ARBA" id="ARBA00022737"/>
    </source>
</evidence>
<feature type="domain" description="Protein kinase" evidence="20">
    <location>
        <begin position="549"/>
        <end position="721"/>
    </location>
</feature>
<feature type="region of interest" description="Disordered" evidence="18">
    <location>
        <begin position="685"/>
        <end position="721"/>
    </location>
</feature>
<evidence type="ECO:0000256" key="15">
    <source>
        <dbReference type="ARBA" id="ARBA00023180"/>
    </source>
</evidence>
<dbReference type="InterPro" id="IPR000719">
    <property type="entry name" value="Prot_kinase_dom"/>
</dbReference>
<dbReference type="EMBL" id="JAAIUW010000004">
    <property type="protein sequence ID" value="KAF7836272.1"/>
    <property type="molecule type" value="Genomic_DNA"/>
</dbReference>
<evidence type="ECO:0000259" key="21">
    <source>
        <dbReference type="PROSITE" id="PS51473"/>
    </source>
</evidence>
<organism evidence="22 23">
    <name type="scientific">Senna tora</name>
    <dbReference type="NCBI Taxonomy" id="362788"/>
    <lineage>
        <taxon>Eukaryota</taxon>
        <taxon>Viridiplantae</taxon>
        <taxon>Streptophyta</taxon>
        <taxon>Embryophyta</taxon>
        <taxon>Tracheophyta</taxon>
        <taxon>Spermatophyta</taxon>
        <taxon>Magnoliopsida</taxon>
        <taxon>eudicotyledons</taxon>
        <taxon>Gunneridae</taxon>
        <taxon>Pentapetalae</taxon>
        <taxon>rosids</taxon>
        <taxon>fabids</taxon>
        <taxon>Fabales</taxon>
        <taxon>Fabaceae</taxon>
        <taxon>Caesalpinioideae</taxon>
        <taxon>Cassia clade</taxon>
        <taxon>Senna</taxon>
    </lineage>
</organism>
<dbReference type="GO" id="GO:0004674">
    <property type="term" value="F:protein serine/threonine kinase activity"/>
    <property type="evidence" value="ECO:0007669"/>
    <property type="project" value="UniProtKB-KW"/>
</dbReference>
<evidence type="ECO:0000256" key="17">
    <source>
        <dbReference type="ARBA" id="ARBA00048679"/>
    </source>
</evidence>
<dbReference type="PANTHER" id="PTHR27002:SF814">
    <property type="entry name" value="CYSTEINE-RICH RECEPTOR-LIKE PROTEIN KINASE 10"/>
    <property type="match status" value="1"/>
</dbReference>
<dbReference type="InterPro" id="IPR002902">
    <property type="entry name" value="GNK2"/>
</dbReference>
<dbReference type="InterPro" id="IPR021820">
    <property type="entry name" value="S-locus_recpt_kinase_C"/>
</dbReference>
<dbReference type="InterPro" id="IPR038408">
    <property type="entry name" value="GNK2_sf"/>
</dbReference>
<evidence type="ECO:0000256" key="18">
    <source>
        <dbReference type="SAM" id="MobiDB-lite"/>
    </source>
</evidence>
<dbReference type="InterPro" id="IPR011009">
    <property type="entry name" value="Kinase-like_dom_sf"/>
</dbReference>
<keyword evidence="6 19" id="KW-0732">Signal</keyword>
<dbReference type="AlphaFoldDB" id="A0A834X0Y3"/>
<dbReference type="FunFam" id="3.30.200.20:FF:000195">
    <property type="entry name" value="G-type lectin S-receptor-like serine/threonine-protein kinase"/>
    <property type="match status" value="1"/>
</dbReference>
<dbReference type="OrthoDB" id="4062651at2759"/>
<evidence type="ECO:0000313" key="23">
    <source>
        <dbReference type="Proteomes" id="UP000634136"/>
    </source>
</evidence>
<evidence type="ECO:0000256" key="5">
    <source>
        <dbReference type="ARBA" id="ARBA00022692"/>
    </source>
</evidence>
<dbReference type="GO" id="GO:0005886">
    <property type="term" value="C:plasma membrane"/>
    <property type="evidence" value="ECO:0007669"/>
    <property type="project" value="TreeGrafter"/>
</dbReference>
<comment type="catalytic activity">
    <reaction evidence="16">
        <text>L-threonyl-[protein] + ATP = O-phospho-L-threonyl-[protein] + ADP + H(+)</text>
        <dbReference type="Rhea" id="RHEA:46608"/>
        <dbReference type="Rhea" id="RHEA-COMP:11060"/>
        <dbReference type="Rhea" id="RHEA-COMP:11605"/>
        <dbReference type="ChEBI" id="CHEBI:15378"/>
        <dbReference type="ChEBI" id="CHEBI:30013"/>
        <dbReference type="ChEBI" id="CHEBI:30616"/>
        <dbReference type="ChEBI" id="CHEBI:61977"/>
        <dbReference type="ChEBI" id="CHEBI:456216"/>
        <dbReference type="EC" id="2.7.11.1"/>
    </reaction>
</comment>
<dbReference type="Pfam" id="PF01657">
    <property type="entry name" value="Stress-antifung"/>
    <property type="match status" value="3"/>
</dbReference>
<evidence type="ECO:0000259" key="20">
    <source>
        <dbReference type="PROSITE" id="PS50011"/>
    </source>
</evidence>
<proteinExistence type="predicted"/>
<comment type="catalytic activity">
    <reaction evidence="17">
        <text>L-seryl-[protein] + ATP = O-phospho-L-seryl-[protein] + ADP + H(+)</text>
        <dbReference type="Rhea" id="RHEA:17989"/>
        <dbReference type="Rhea" id="RHEA-COMP:9863"/>
        <dbReference type="Rhea" id="RHEA-COMP:11604"/>
        <dbReference type="ChEBI" id="CHEBI:15378"/>
        <dbReference type="ChEBI" id="CHEBI:29999"/>
        <dbReference type="ChEBI" id="CHEBI:30616"/>
        <dbReference type="ChEBI" id="CHEBI:83421"/>
        <dbReference type="ChEBI" id="CHEBI:456216"/>
        <dbReference type="EC" id="2.7.11.1"/>
    </reaction>
</comment>
<feature type="domain" description="Gnk2-homologous" evidence="21">
    <location>
        <begin position="285"/>
        <end position="392"/>
    </location>
</feature>
<keyword evidence="15" id="KW-0325">Glycoprotein</keyword>
<keyword evidence="8" id="KW-0547">Nucleotide-binding</keyword>
<feature type="compositionally biased region" description="Basic and acidic residues" evidence="18">
    <location>
        <begin position="694"/>
        <end position="706"/>
    </location>
</feature>